<feature type="transmembrane region" description="Helical" evidence="2">
    <location>
        <begin position="103"/>
        <end position="125"/>
    </location>
</feature>
<sequence length="153" mass="16250">MSLQVTIEAFLDDADARAKQRELESKNEMIAEAIEANEEASRISFDKVMGAMRASYMMMSGIAQVMGTSMGEMFTTVFGVAISAIGTYEAIASAMAATGPMGWIQAGIMFASLAVAGINLAGLVVGQDLHTQQINGLIMTLQGFSQMIGSFNF</sequence>
<reference evidence="3" key="1">
    <citation type="journal article" date="2015" name="Nature">
        <title>Complex archaea that bridge the gap between prokaryotes and eukaryotes.</title>
        <authorList>
            <person name="Spang A."/>
            <person name="Saw J.H."/>
            <person name="Jorgensen S.L."/>
            <person name="Zaremba-Niedzwiedzka K."/>
            <person name="Martijn J."/>
            <person name="Lind A.E."/>
            <person name="van Eijk R."/>
            <person name="Schleper C."/>
            <person name="Guy L."/>
            <person name="Ettema T.J."/>
        </authorList>
    </citation>
    <scope>NUCLEOTIDE SEQUENCE</scope>
</reference>
<keyword evidence="2" id="KW-0812">Transmembrane</keyword>
<dbReference type="EMBL" id="LAZR01037134">
    <property type="protein sequence ID" value="KKL23006.1"/>
    <property type="molecule type" value="Genomic_DNA"/>
</dbReference>
<gene>
    <name evidence="3" type="ORF">LCGC14_2429720</name>
</gene>
<dbReference type="AlphaFoldDB" id="A0A0F9DZB0"/>
<proteinExistence type="predicted"/>
<keyword evidence="2" id="KW-0472">Membrane</keyword>
<comment type="caution">
    <text evidence="3">The sequence shown here is derived from an EMBL/GenBank/DDBJ whole genome shotgun (WGS) entry which is preliminary data.</text>
</comment>
<evidence type="ECO:0000313" key="3">
    <source>
        <dbReference type="EMBL" id="KKL23006.1"/>
    </source>
</evidence>
<name>A0A0F9DZB0_9ZZZZ</name>
<feature type="coiled-coil region" evidence="1">
    <location>
        <begin position="16"/>
        <end position="43"/>
    </location>
</feature>
<keyword evidence="1" id="KW-0175">Coiled coil</keyword>
<feature type="transmembrane region" description="Helical" evidence="2">
    <location>
        <begin position="74"/>
        <end position="97"/>
    </location>
</feature>
<protein>
    <submittedName>
        <fullName evidence="3">Uncharacterized protein</fullName>
    </submittedName>
</protein>
<evidence type="ECO:0000256" key="1">
    <source>
        <dbReference type="SAM" id="Coils"/>
    </source>
</evidence>
<keyword evidence="2" id="KW-1133">Transmembrane helix</keyword>
<accession>A0A0F9DZB0</accession>
<organism evidence="3">
    <name type="scientific">marine sediment metagenome</name>
    <dbReference type="NCBI Taxonomy" id="412755"/>
    <lineage>
        <taxon>unclassified sequences</taxon>
        <taxon>metagenomes</taxon>
        <taxon>ecological metagenomes</taxon>
    </lineage>
</organism>
<evidence type="ECO:0000256" key="2">
    <source>
        <dbReference type="SAM" id="Phobius"/>
    </source>
</evidence>